<dbReference type="InterPro" id="IPR014068">
    <property type="entry name" value="Azurin"/>
</dbReference>
<comment type="function">
    <text evidence="6">Transfers electrons from cytochrome c551 to cytochrome oxidase.</text>
</comment>
<dbReference type="RefSeq" id="WP_051255667.1">
    <property type="nucleotide sequence ID" value="NZ_CP091521.1"/>
</dbReference>
<evidence type="ECO:0000313" key="8">
    <source>
        <dbReference type="EMBL" id="UOP04401.1"/>
    </source>
</evidence>
<sequence>MKYALAPICLLLLAACEDGGQPAAKPNTSATAQPATAHQPFNPECSEVFTGNHSMVYDKADLTIDAGKCREFTVIVRNIGYLPKNARGHNFVISKDTDQNGILADGVDLGAKSDFLKPGDPRIIAHTKLAGGGEEQHVTFKTNNFRPGNNYVYFCSFLGHHKMRGKVNIIYPNMPS</sequence>
<dbReference type="GO" id="GO:0042597">
    <property type="term" value="C:periplasmic space"/>
    <property type="evidence" value="ECO:0007669"/>
    <property type="project" value="UniProtKB-SubCell"/>
</dbReference>
<dbReference type="AlphaFoldDB" id="A0A8T9MT06"/>
<dbReference type="SUPFAM" id="SSF49503">
    <property type="entry name" value="Cupredoxins"/>
    <property type="match status" value="1"/>
</dbReference>
<evidence type="ECO:0000256" key="3">
    <source>
        <dbReference type="ARBA" id="ARBA00022723"/>
    </source>
</evidence>
<keyword evidence="3 6" id="KW-0479">Metal-binding</keyword>
<keyword evidence="6" id="KW-0574">Periplasm</keyword>
<gene>
    <name evidence="8" type="primary">azu</name>
    <name evidence="8" type="ORF">LVJ77_08750</name>
</gene>
<dbReference type="PROSITE" id="PS51257">
    <property type="entry name" value="PROKAR_LIPOPROTEIN"/>
    <property type="match status" value="1"/>
</dbReference>
<dbReference type="InterPro" id="IPR008972">
    <property type="entry name" value="Cupredoxin"/>
</dbReference>
<name>A0A8T9MT06_9NEIS</name>
<dbReference type="Gene3D" id="2.60.40.420">
    <property type="entry name" value="Cupredoxins - blue copper proteins"/>
    <property type="match status" value="1"/>
</dbReference>
<keyword evidence="5 6" id="KW-0186">Copper</keyword>
<dbReference type="GO" id="GO:0009279">
    <property type="term" value="C:cell outer membrane"/>
    <property type="evidence" value="ECO:0007669"/>
    <property type="project" value="UniProtKB-SubCell"/>
</dbReference>
<protein>
    <recommendedName>
        <fullName evidence="6">Azurin</fullName>
    </recommendedName>
</protein>
<evidence type="ECO:0000256" key="6">
    <source>
        <dbReference type="RuleBase" id="RU363017"/>
    </source>
</evidence>
<dbReference type="EMBL" id="CP091521">
    <property type="protein sequence ID" value="UOP04401.1"/>
    <property type="molecule type" value="Genomic_DNA"/>
</dbReference>
<dbReference type="InterPro" id="IPR000923">
    <property type="entry name" value="BlueCu_1"/>
</dbReference>
<dbReference type="PANTHER" id="PTHR38439">
    <property type="entry name" value="AURACYANIN-B"/>
    <property type="match status" value="1"/>
</dbReference>
<evidence type="ECO:0000313" key="9">
    <source>
        <dbReference type="Proteomes" id="UP000831534"/>
    </source>
</evidence>
<feature type="domain" description="Blue (type 1) copper" evidence="7">
    <location>
        <begin position="50"/>
        <end position="169"/>
    </location>
</feature>
<organism evidence="8 9">
    <name type="scientific">Conchiformibius kuhniae</name>
    <dbReference type="NCBI Taxonomy" id="211502"/>
    <lineage>
        <taxon>Bacteria</taxon>
        <taxon>Pseudomonadati</taxon>
        <taxon>Pseudomonadota</taxon>
        <taxon>Betaproteobacteria</taxon>
        <taxon>Neisseriales</taxon>
        <taxon>Neisseriaceae</taxon>
        <taxon>Conchiformibius</taxon>
    </lineage>
</organism>
<dbReference type="InterPro" id="IPR050845">
    <property type="entry name" value="Cu-binding_ET"/>
</dbReference>
<evidence type="ECO:0000256" key="4">
    <source>
        <dbReference type="ARBA" id="ARBA00022982"/>
    </source>
</evidence>
<dbReference type="KEGG" id="ckh:LVJ77_08750"/>
<evidence type="ECO:0000256" key="1">
    <source>
        <dbReference type="ARBA" id="ARBA00004459"/>
    </source>
</evidence>
<keyword evidence="9" id="KW-1185">Reference proteome</keyword>
<evidence type="ECO:0000256" key="2">
    <source>
        <dbReference type="ARBA" id="ARBA00022448"/>
    </source>
</evidence>
<dbReference type="Pfam" id="PF00127">
    <property type="entry name" value="Copper-bind"/>
    <property type="match status" value="1"/>
</dbReference>
<keyword evidence="4 6" id="KW-0249">Electron transport</keyword>
<reference evidence="8" key="1">
    <citation type="journal article" date="2022" name="Res Sq">
        <title>Evolution of multicellular longitudinally dividing oral cavity symbionts (Neisseriaceae).</title>
        <authorList>
            <person name="Nyongesa S."/>
            <person name="Weber P."/>
            <person name="Bernet E."/>
            <person name="Pullido F."/>
            <person name="Nieckarz M."/>
            <person name="Delaby M."/>
            <person name="Nieves C."/>
            <person name="Viehboeck T."/>
            <person name="Krause N."/>
            <person name="Rivera-Millot A."/>
            <person name="Nakamura A."/>
            <person name="Vischer N."/>
            <person name="VanNieuwenhze M."/>
            <person name="Brun Y."/>
            <person name="Cava F."/>
            <person name="Bulgheresi S."/>
            <person name="Veyrier F."/>
        </authorList>
    </citation>
    <scope>NUCLEOTIDE SEQUENCE</scope>
    <source>
        <strain evidence="8">17694</strain>
    </source>
</reference>
<dbReference type="PANTHER" id="PTHR38439:SF2">
    <property type="entry name" value="OUTER MEMBRANE PROTEIN H.8"/>
    <property type="match status" value="1"/>
</dbReference>
<comment type="subcellular location">
    <subcellularLocation>
        <location evidence="1">Cell outer membrane</location>
        <topology evidence="1">Lipid-anchor</topology>
    </subcellularLocation>
    <subcellularLocation>
        <location evidence="6">Periplasm</location>
    </subcellularLocation>
</comment>
<dbReference type="GO" id="GO:0005507">
    <property type="term" value="F:copper ion binding"/>
    <property type="evidence" value="ECO:0007669"/>
    <property type="project" value="UniProtKB-UniRule"/>
</dbReference>
<accession>A0A8T9MT06</accession>
<proteinExistence type="predicted"/>
<keyword evidence="2 6" id="KW-0813">Transport</keyword>
<evidence type="ECO:0000259" key="7">
    <source>
        <dbReference type="Pfam" id="PF00127"/>
    </source>
</evidence>
<dbReference type="GO" id="GO:0009055">
    <property type="term" value="F:electron transfer activity"/>
    <property type="evidence" value="ECO:0007669"/>
    <property type="project" value="InterPro"/>
</dbReference>
<dbReference type="NCBIfam" id="TIGR02695">
    <property type="entry name" value="azurin"/>
    <property type="match status" value="1"/>
</dbReference>
<evidence type="ECO:0000256" key="5">
    <source>
        <dbReference type="ARBA" id="ARBA00023008"/>
    </source>
</evidence>
<dbReference type="Proteomes" id="UP000831534">
    <property type="component" value="Chromosome"/>
</dbReference>
<reference evidence="8" key="2">
    <citation type="submission" date="2024-09" db="EMBL/GenBank/DDBJ databases">
        <authorList>
            <person name="Veyrier F.J."/>
        </authorList>
    </citation>
    <scope>NUCLEOTIDE SEQUENCE</scope>
    <source>
        <strain evidence="8">17694</strain>
    </source>
</reference>